<dbReference type="GeneID" id="88857641"/>
<dbReference type="RefSeq" id="WP_189761167.1">
    <property type="nucleotide sequence ID" value="NZ_CAWPOC010000065.1"/>
</dbReference>
<dbReference type="Proteomes" id="UP001300348">
    <property type="component" value="Chromosome"/>
</dbReference>
<accession>A0ABY9XGP6</accession>
<gene>
    <name evidence="1" type="ORF">QL112_018755</name>
</gene>
<protein>
    <submittedName>
        <fullName evidence="1">Type II toxin-antitoxin system RelE/ParE family toxin</fullName>
    </submittedName>
</protein>
<evidence type="ECO:0000313" key="1">
    <source>
        <dbReference type="EMBL" id="WNH01795.1"/>
    </source>
</evidence>
<keyword evidence="2" id="KW-1185">Reference proteome</keyword>
<organism evidence="1 2">
    <name type="scientific">Xenorhabdus griffiniae</name>
    <dbReference type="NCBI Taxonomy" id="351672"/>
    <lineage>
        <taxon>Bacteria</taxon>
        <taxon>Pseudomonadati</taxon>
        <taxon>Pseudomonadota</taxon>
        <taxon>Gammaproteobacteria</taxon>
        <taxon>Enterobacterales</taxon>
        <taxon>Morganellaceae</taxon>
        <taxon>Xenorhabdus</taxon>
    </lineage>
</organism>
<sequence length="116" mass="13481">MWEIITTTLFDQWFNEQSDELQEDVLAAMHVLEIKGPMLGRPLADTLNGSQYPNMKELRIQHVGEPIRAFFAFDPNRSAIILCAGSKAGQNQKLFYKKMLKIADKQFKIHLEKWEK</sequence>
<reference evidence="1 2" key="1">
    <citation type="journal article" date="2023" name="Access Microbiol">
        <title>The genome of a steinernematid-associated Pseudomonas piscis bacterium encodes the biosynthesis of insect toxins.</title>
        <authorList>
            <person name="Awori R.M."/>
            <person name="Hendre P."/>
            <person name="Amugune N.O."/>
        </authorList>
    </citation>
    <scope>NUCLEOTIDE SEQUENCE [LARGE SCALE GENOMIC DNA]</scope>
    <source>
        <strain evidence="1 2">97</strain>
    </source>
</reference>
<name>A0ABY9XGP6_9GAMM</name>
<dbReference type="Pfam" id="PF05973">
    <property type="entry name" value="Gp49"/>
    <property type="match status" value="1"/>
</dbReference>
<proteinExistence type="predicted"/>
<evidence type="ECO:0000313" key="2">
    <source>
        <dbReference type="Proteomes" id="UP001300348"/>
    </source>
</evidence>
<dbReference type="EMBL" id="CP133647">
    <property type="protein sequence ID" value="WNH01795.1"/>
    <property type="molecule type" value="Genomic_DNA"/>
</dbReference>
<dbReference type="InterPro" id="IPR009241">
    <property type="entry name" value="HigB-like"/>
</dbReference>